<dbReference type="AlphaFoldDB" id="A0A9X3C2J8"/>
<dbReference type="InterPro" id="IPR036928">
    <property type="entry name" value="AS_sf"/>
</dbReference>
<dbReference type="InterPro" id="IPR020556">
    <property type="entry name" value="Amidase_CS"/>
</dbReference>
<dbReference type="EMBL" id="JACKVK010000008">
    <property type="protein sequence ID" value="MCV7421341.1"/>
    <property type="molecule type" value="Genomic_DNA"/>
</dbReference>
<accession>A0A9X3C2J8</accession>
<dbReference type="GO" id="GO:0003824">
    <property type="term" value="F:catalytic activity"/>
    <property type="evidence" value="ECO:0007669"/>
    <property type="project" value="InterPro"/>
</dbReference>
<name>A0A9X3C2J8_9MYCO</name>
<dbReference type="InterPro" id="IPR000120">
    <property type="entry name" value="Amidase"/>
</dbReference>
<dbReference type="PANTHER" id="PTHR11895">
    <property type="entry name" value="TRANSAMIDASE"/>
    <property type="match status" value="1"/>
</dbReference>
<dbReference type="PANTHER" id="PTHR11895:SF76">
    <property type="entry name" value="INDOLEACETAMIDE HYDROLASE"/>
    <property type="match status" value="1"/>
</dbReference>
<dbReference type="PROSITE" id="PS00571">
    <property type="entry name" value="AMIDASES"/>
    <property type="match status" value="1"/>
</dbReference>
<organism evidence="2 3">
    <name type="scientific">Mycobacterium yunnanensis</name>
    <dbReference type="NCBI Taxonomy" id="368477"/>
    <lineage>
        <taxon>Bacteria</taxon>
        <taxon>Bacillati</taxon>
        <taxon>Actinomycetota</taxon>
        <taxon>Actinomycetes</taxon>
        <taxon>Mycobacteriales</taxon>
        <taxon>Mycobacteriaceae</taxon>
        <taxon>Mycobacterium</taxon>
    </lineage>
</organism>
<sequence length="476" mass="50427">MTETDPLVMRSAREQLRGLQAREFSARELLDAHLRRLERLNPTVNAVVSMDPDAAFRAADEVDAARAAGSALGPLAGLPMSIKDTHATADLRTTYGSTLFEHNVPTADDEIVARLRAAGVVILGKTNVPEFAAGSHTFNPVFGTTRNPYDLTRSAGGSSGGAAVALALGFQPLADGSDMGGSLRNPASFCNVVGLRPTPGRVPDPAAGLPYFPLSVMGPMARTVADVGLMLSVIAGPHPADPLALGEDPSSLADVVPADLRGLRVAWAPTLGGRIPVESEVSHVLDEAVAVFGAHGAHVEDACPDVDGADVVFRTLRAAEFDHAWGDVVDRQPDAVKADIAWNVEQGRKLTGREVTRALAEMTRLRRAADRFFDDYDVLMSPAAQLPPFDANLLWPNEVAGTTMTNYLDWMASCYLITALGVPAMSVPAGFTPDGLPVGLQVVTRARSEARLMGIAAAFEERTGHGRRTPPLLEIP</sequence>
<comment type="caution">
    <text evidence="2">The sequence shown here is derived from an EMBL/GenBank/DDBJ whole genome shotgun (WGS) entry which is preliminary data.</text>
</comment>
<reference evidence="2" key="1">
    <citation type="submission" date="2020-07" db="EMBL/GenBank/DDBJ databases">
        <authorList>
            <person name="Pettersson B.M.F."/>
            <person name="Behra P.R.K."/>
            <person name="Ramesh M."/>
            <person name="Das S."/>
            <person name="Dasgupta S."/>
            <person name="Kirsebom L.A."/>
        </authorList>
    </citation>
    <scope>NUCLEOTIDE SEQUENCE</scope>
    <source>
        <strain evidence="2">DSM 44838</strain>
    </source>
</reference>
<gene>
    <name evidence="2" type="ORF">H7K45_12385</name>
</gene>
<proteinExistence type="predicted"/>
<evidence type="ECO:0000313" key="3">
    <source>
        <dbReference type="Proteomes" id="UP001141629"/>
    </source>
</evidence>
<feature type="domain" description="Amidase" evidence="1">
    <location>
        <begin position="28"/>
        <end position="452"/>
    </location>
</feature>
<evidence type="ECO:0000313" key="2">
    <source>
        <dbReference type="EMBL" id="MCV7421341.1"/>
    </source>
</evidence>
<dbReference type="Gene3D" id="3.90.1300.10">
    <property type="entry name" value="Amidase signature (AS) domain"/>
    <property type="match status" value="1"/>
</dbReference>
<evidence type="ECO:0000259" key="1">
    <source>
        <dbReference type="Pfam" id="PF01425"/>
    </source>
</evidence>
<dbReference type="Pfam" id="PF01425">
    <property type="entry name" value="Amidase"/>
    <property type="match status" value="1"/>
</dbReference>
<reference evidence="2" key="2">
    <citation type="journal article" date="2022" name="BMC Genomics">
        <title>Comparative genome analysis of mycobacteria focusing on tRNA and non-coding RNA.</title>
        <authorList>
            <person name="Behra P.R.K."/>
            <person name="Pettersson B.M.F."/>
            <person name="Ramesh M."/>
            <person name="Das S."/>
            <person name="Dasgupta S."/>
            <person name="Kirsebom L.A."/>
        </authorList>
    </citation>
    <scope>NUCLEOTIDE SEQUENCE</scope>
    <source>
        <strain evidence="2">DSM 44838</strain>
    </source>
</reference>
<dbReference type="RefSeq" id="WP_263996115.1">
    <property type="nucleotide sequence ID" value="NZ_JACKVK010000008.1"/>
</dbReference>
<protein>
    <submittedName>
        <fullName evidence="2">Amidase</fullName>
    </submittedName>
</protein>
<dbReference type="Proteomes" id="UP001141629">
    <property type="component" value="Unassembled WGS sequence"/>
</dbReference>
<dbReference type="NCBIfam" id="NF005686">
    <property type="entry name" value="PRK07486.1"/>
    <property type="match status" value="1"/>
</dbReference>
<keyword evidence="3" id="KW-1185">Reference proteome</keyword>
<dbReference type="SUPFAM" id="SSF75304">
    <property type="entry name" value="Amidase signature (AS) enzymes"/>
    <property type="match status" value="1"/>
</dbReference>
<dbReference type="InterPro" id="IPR023631">
    <property type="entry name" value="Amidase_dom"/>
</dbReference>